<dbReference type="InterPro" id="IPR011009">
    <property type="entry name" value="Kinase-like_dom_sf"/>
</dbReference>
<comment type="caution">
    <text evidence="2">The sequence shown here is derived from an EMBL/GenBank/DDBJ whole genome shotgun (WGS) entry which is preliminary data.</text>
</comment>
<evidence type="ECO:0000313" key="3">
    <source>
        <dbReference type="Proteomes" id="UP000295764"/>
    </source>
</evidence>
<dbReference type="SUPFAM" id="SSF56112">
    <property type="entry name" value="Protein kinase-like (PK-like)"/>
    <property type="match status" value="1"/>
</dbReference>
<feature type="domain" description="Aminoglycoside phosphotransferase" evidence="1">
    <location>
        <begin position="32"/>
        <end position="262"/>
    </location>
</feature>
<dbReference type="CDD" id="cd05155">
    <property type="entry name" value="APH_ChoK_like_1"/>
    <property type="match status" value="1"/>
</dbReference>
<organism evidence="2 3">
    <name type="scientific">Curtobacterium flaccumfaciens</name>
    <dbReference type="NCBI Taxonomy" id="2035"/>
    <lineage>
        <taxon>Bacteria</taxon>
        <taxon>Bacillati</taxon>
        <taxon>Actinomycetota</taxon>
        <taxon>Actinomycetes</taxon>
        <taxon>Micrococcales</taxon>
        <taxon>Microbacteriaceae</taxon>
        <taxon>Curtobacterium</taxon>
    </lineage>
</organism>
<dbReference type="OrthoDB" id="9797603at2"/>
<gene>
    <name evidence="2" type="ORF">EDF64_103351</name>
</gene>
<keyword evidence="2" id="KW-0808">Transferase</keyword>
<dbReference type="InterPro" id="IPR002575">
    <property type="entry name" value="Aminoglycoside_PTrfase"/>
</dbReference>
<dbReference type="RefSeq" id="WP_133519220.1">
    <property type="nucleotide sequence ID" value="NZ_SNVW01000003.1"/>
</dbReference>
<proteinExistence type="predicted"/>
<dbReference type="PANTHER" id="PTHR21310">
    <property type="entry name" value="AMINOGLYCOSIDE PHOSPHOTRANSFERASE-RELATED-RELATED"/>
    <property type="match status" value="1"/>
</dbReference>
<dbReference type="Gene3D" id="3.30.200.20">
    <property type="entry name" value="Phosphorylase Kinase, domain 1"/>
    <property type="match status" value="1"/>
</dbReference>
<reference evidence="2 3" key="1">
    <citation type="submission" date="2019-03" db="EMBL/GenBank/DDBJ databases">
        <title>Genomic analyses of the natural microbiome of Caenorhabditis elegans.</title>
        <authorList>
            <person name="Samuel B."/>
        </authorList>
    </citation>
    <scope>NUCLEOTIDE SEQUENCE [LARGE SCALE GENOMIC DNA]</scope>
    <source>
        <strain evidence="2 3">JUb65</strain>
    </source>
</reference>
<dbReference type="AlphaFoldDB" id="A0A4R6DKX5"/>
<dbReference type="PANTHER" id="PTHR21310:SF42">
    <property type="entry name" value="BIFUNCTIONAL AAC_APH"/>
    <property type="match status" value="1"/>
</dbReference>
<dbReference type="GO" id="GO:0016301">
    <property type="term" value="F:kinase activity"/>
    <property type="evidence" value="ECO:0007669"/>
    <property type="project" value="UniProtKB-KW"/>
</dbReference>
<dbReference type="Gene3D" id="3.90.1200.10">
    <property type="match status" value="1"/>
</dbReference>
<keyword evidence="2" id="KW-0418">Kinase</keyword>
<name>A0A4R6DKX5_9MICO</name>
<dbReference type="Proteomes" id="UP000295764">
    <property type="component" value="Unassembled WGS sequence"/>
</dbReference>
<evidence type="ECO:0000313" key="2">
    <source>
        <dbReference type="EMBL" id="TDN45427.1"/>
    </source>
</evidence>
<evidence type="ECO:0000259" key="1">
    <source>
        <dbReference type="Pfam" id="PF01636"/>
    </source>
</evidence>
<dbReference type="Pfam" id="PF01636">
    <property type="entry name" value="APH"/>
    <property type="match status" value="1"/>
</dbReference>
<dbReference type="InterPro" id="IPR051678">
    <property type="entry name" value="AGP_Transferase"/>
</dbReference>
<accession>A0A4R6DKX5</accession>
<dbReference type="EMBL" id="SNVW01000003">
    <property type="protein sequence ID" value="TDN45427.1"/>
    <property type="molecule type" value="Genomic_DNA"/>
</dbReference>
<sequence length="292" mass="31447">MATPAAEVDVDVALVRALLRDQHPDLADLPLEVVADGWDNVIVRLGDLLAVRLPRRAAAAALIEHEQRWLPEIAQRVAAIVPVPDPVRTGRPALGYPWSWSVVRWLPGTPAGTRTGGVQVAEALAAFVDLLHVPAPEDAPVNPFRAVPLATRSDAVLTRLDTEDVPRARELAAVWRAAVALPAYAGPPVWVHGDLHPFNVLLEESASGGTRLAAVLDFGDVTAGDPAVDLATAWLTLDREARRTFRARVTADDDTWERARGWAVSIASSLSLSDDRTFRAVARRAIDAVLDG</sequence>
<protein>
    <submittedName>
        <fullName evidence="2">Aminoglycoside phosphotransferase (APT) family kinase protein</fullName>
    </submittedName>
</protein>